<organism evidence="1">
    <name type="scientific">Johanseniella sp. A1345</name>
    <dbReference type="NCBI Taxonomy" id="380087"/>
    <lineage>
        <taxon>Bacteria</taxon>
        <taxon>Bacillati</taxon>
        <taxon>Cyanobacteriota</taxon>
        <taxon>Cyanophyceae</taxon>
        <taxon>Nostocales</taxon>
        <taxon>Nostocaceae</taxon>
        <taxon>Johanseniella</taxon>
    </lineage>
</organism>
<dbReference type="EMBL" id="EF221636">
    <property type="protein sequence ID" value="ABN12952.1"/>
    <property type="molecule type" value="Genomic_DNA"/>
</dbReference>
<protein>
    <submittedName>
        <fullName evidence="1">Uncharacterized protein</fullName>
    </submittedName>
</protein>
<evidence type="ECO:0000313" key="1">
    <source>
        <dbReference type="EMBL" id="ABN12952.1"/>
    </source>
</evidence>
<accession>A3F821</accession>
<geneLocation type="plasmid" evidence="1">
    <name>pCYLM01</name>
</geneLocation>
<reference evidence="1" key="1">
    <citation type="submission" date="2007-01" db="EMBL/GenBank/DDBJ databases">
        <title>Isolation, cloning, sequencing and sequence analysis of Cylindrospermum sp. A1345 plasmid pCYLM01.</title>
        <authorList>
            <person name="Ganesan V."/>
            <person name="Anand N."/>
        </authorList>
    </citation>
    <scope>NUCLEOTIDE SEQUENCE</scope>
    <source>
        <strain evidence="1">A1345</strain>
        <plasmid evidence="1">pCYLM01</plasmid>
    </source>
</reference>
<sequence length="75" mass="8520">MLSHDWCPSHVSSVASTFSYSLRRFISLVQCSDGSLDSSIDILWAFKKLEDKFVELQSCVDYIDDCVHLDDEDVA</sequence>
<keyword evidence="1" id="KW-0614">Plasmid</keyword>
<proteinExistence type="predicted"/>
<dbReference type="AlphaFoldDB" id="A3F821"/>
<name>A3F821_9NOST</name>